<comment type="caution">
    <text evidence="5">The sequence shown here is derived from an EMBL/GenBank/DDBJ whole genome shotgun (WGS) entry which is preliminary data.</text>
</comment>
<keyword evidence="2 3" id="KW-0067">ATP-binding</keyword>
<dbReference type="InterPro" id="IPR005144">
    <property type="entry name" value="ATP-cone_dom"/>
</dbReference>
<evidence type="ECO:0000256" key="3">
    <source>
        <dbReference type="PROSITE-ProRule" id="PRU00492"/>
    </source>
</evidence>
<evidence type="ECO:0000259" key="4">
    <source>
        <dbReference type="PROSITE" id="PS51161"/>
    </source>
</evidence>
<protein>
    <recommendedName>
        <fullName evidence="4">ATP-cone domain-containing protein</fullName>
    </recommendedName>
</protein>
<accession>A0A1G2RT89</accession>
<keyword evidence="1 3" id="KW-0547">Nucleotide-binding</keyword>
<dbReference type="PROSITE" id="PS51161">
    <property type="entry name" value="ATP_CONE"/>
    <property type="match status" value="1"/>
</dbReference>
<dbReference type="GO" id="GO:0005524">
    <property type="term" value="F:ATP binding"/>
    <property type="evidence" value="ECO:0007669"/>
    <property type="project" value="UniProtKB-UniRule"/>
</dbReference>
<dbReference type="AlphaFoldDB" id="A0A1G2RT89"/>
<organism evidence="5 6">
    <name type="scientific">Candidatus Wildermuthbacteria bacterium RIFCSPLOWO2_02_FULL_47_9c</name>
    <dbReference type="NCBI Taxonomy" id="1802466"/>
    <lineage>
        <taxon>Bacteria</taxon>
        <taxon>Candidatus Wildermuthiibacteriota</taxon>
    </lineage>
</organism>
<evidence type="ECO:0000313" key="6">
    <source>
        <dbReference type="Proteomes" id="UP000178222"/>
    </source>
</evidence>
<gene>
    <name evidence="5" type="ORF">A3J30_03905</name>
</gene>
<dbReference type="Pfam" id="PF03477">
    <property type="entry name" value="ATP-cone"/>
    <property type="match status" value="1"/>
</dbReference>
<name>A0A1G2RT89_9BACT</name>
<reference evidence="5 6" key="1">
    <citation type="journal article" date="2016" name="Nat. Commun.">
        <title>Thousands of microbial genomes shed light on interconnected biogeochemical processes in an aquifer system.</title>
        <authorList>
            <person name="Anantharaman K."/>
            <person name="Brown C.T."/>
            <person name="Hug L.A."/>
            <person name="Sharon I."/>
            <person name="Castelle C.J."/>
            <person name="Probst A.J."/>
            <person name="Thomas B.C."/>
            <person name="Singh A."/>
            <person name="Wilkins M.J."/>
            <person name="Karaoz U."/>
            <person name="Brodie E.L."/>
            <person name="Williams K.H."/>
            <person name="Hubbard S.S."/>
            <person name="Banfield J.F."/>
        </authorList>
    </citation>
    <scope>NUCLEOTIDE SEQUENCE [LARGE SCALE GENOMIC DNA]</scope>
</reference>
<evidence type="ECO:0000313" key="5">
    <source>
        <dbReference type="EMBL" id="OHA76064.1"/>
    </source>
</evidence>
<evidence type="ECO:0000256" key="2">
    <source>
        <dbReference type="ARBA" id="ARBA00022840"/>
    </source>
</evidence>
<feature type="domain" description="ATP-cone" evidence="4">
    <location>
        <begin position="3"/>
        <end position="92"/>
    </location>
</feature>
<dbReference type="EMBL" id="MHUL01000042">
    <property type="protein sequence ID" value="OHA76064.1"/>
    <property type="molecule type" value="Genomic_DNA"/>
</dbReference>
<dbReference type="Proteomes" id="UP000178222">
    <property type="component" value="Unassembled WGS sequence"/>
</dbReference>
<evidence type="ECO:0000256" key="1">
    <source>
        <dbReference type="ARBA" id="ARBA00022741"/>
    </source>
</evidence>
<proteinExistence type="predicted"/>
<sequence>MATSVTKKDGSKQSFDEGKIKGSIQLACQDAGISPERTAEIVNQVLPSVLTVAAAREEVATSELREAILRELEAKEPAAAEAWRKHETAKGS</sequence>